<evidence type="ECO:0000313" key="2">
    <source>
        <dbReference type="EMBL" id="TBO56951.1"/>
    </source>
</evidence>
<protein>
    <submittedName>
        <fullName evidence="2">Uncharacterized protein</fullName>
    </submittedName>
</protein>
<name>A0A4V2JI29_STRKA</name>
<comment type="caution">
    <text evidence="2">The sequence shown here is derived from an EMBL/GenBank/DDBJ whole genome shotgun (WGS) entry which is preliminary data.</text>
</comment>
<organism evidence="2 3">
    <name type="scientific">Streptomyces kasugaensis</name>
    <dbReference type="NCBI Taxonomy" id="1946"/>
    <lineage>
        <taxon>Bacteria</taxon>
        <taxon>Bacillati</taxon>
        <taxon>Actinomycetota</taxon>
        <taxon>Actinomycetes</taxon>
        <taxon>Kitasatosporales</taxon>
        <taxon>Streptomycetaceae</taxon>
        <taxon>Streptomyces</taxon>
    </lineage>
</organism>
<evidence type="ECO:0000313" key="3">
    <source>
        <dbReference type="Proteomes" id="UP000292452"/>
    </source>
</evidence>
<dbReference type="RefSeq" id="WP_094793931.1">
    <property type="nucleotide sequence ID" value="NZ_NDXL01000002.1"/>
</dbReference>
<dbReference type="Proteomes" id="UP000292452">
    <property type="component" value="Unassembled WGS sequence"/>
</dbReference>
<proteinExistence type="predicted"/>
<reference evidence="2 3" key="1">
    <citation type="submission" date="2019-02" db="EMBL/GenBank/DDBJ databases">
        <title>Draft Genome Sequence of Streptomyces sp. AM-2504, identified by 16S rRNA comparative analysis as a Streptomyces Kasugaensis strain.</title>
        <authorList>
            <person name="Napolioni V."/>
            <person name="Giuliodori A.M."/>
            <person name="Spurio R."/>
            <person name="Fabbretti A."/>
        </authorList>
    </citation>
    <scope>NUCLEOTIDE SEQUENCE [LARGE SCALE GENOMIC DNA]</scope>
    <source>
        <strain evidence="2 3">AM-2504</strain>
    </source>
</reference>
<feature type="region of interest" description="Disordered" evidence="1">
    <location>
        <begin position="58"/>
        <end position="99"/>
    </location>
</feature>
<gene>
    <name evidence="2" type="ORF">EYS09_25235</name>
</gene>
<feature type="compositionally biased region" description="Low complexity" evidence="1">
    <location>
        <begin position="58"/>
        <end position="80"/>
    </location>
</feature>
<sequence>MAHKITVPVHRARRALAAAIGRCAGGERRSVALTPVRHDTARTGPADLDLALGGASAARPAPAAGGAVAGRRPAEVAAAPRTRRGTRRAMSAGSGAVRG</sequence>
<keyword evidence="3" id="KW-1185">Reference proteome</keyword>
<evidence type="ECO:0000256" key="1">
    <source>
        <dbReference type="SAM" id="MobiDB-lite"/>
    </source>
</evidence>
<dbReference type="EMBL" id="SIXH01000275">
    <property type="protein sequence ID" value="TBO56951.1"/>
    <property type="molecule type" value="Genomic_DNA"/>
</dbReference>
<dbReference type="AlphaFoldDB" id="A0A4V2JI29"/>
<feature type="compositionally biased region" description="Low complexity" evidence="1">
    <location>
        <begin position="88"/>
        <end position="99"/>
    </location>
</feature>
<accession>A0A4V2JI29</accession>